<dbReference type="GO" id="GO:0008643">
    <property type="term" value="P:carbohydrate transport"/>
    <property type="evidence" value="ECO:0007669"/>
    <property type="project" value="InterPro"/>
</dbReference>
<evidence type="ECO:0000256" key="1">
    <source>
        <dbReference type="ARBA" id="ARBA00009617"/>
    </source>
</evidence>
<dbReference type="Gene3D" id="1.20.1250.20">
    <property type="entry name" value="MFS general substrate transporter like domains"/>
    <property type="match status" value="1"/>
</dbReference>
<dbReference type="RefSeq" id="WP_163963541.1">
    <property type="nucleotide sequence ID" value="NZ_JAAGNX010000002.1"/>
</dbReference>
<dbReference type="GO" id="GO:0005886">
    <property type="term" value="C:plasma membrane"/>
    <property type="evidence" value="ECO:0007669"/>
    <property type="project" value="TreeGrafter"/>
</dbReference>
<keyword evidence="2" id="KW-0812">Transmembrane</keyword>
<feature type="transmembrane region" description="Helical" evidence="2">
    <location>
        <begin position="18"/>
        <end position="36"/>
    </location>
</feature>
<name>A0A6B2LZD2_9BACT</name>
<dbReference type="PANTHER" id="PTHR11328">
    <property type="entry name" value="MAJOR FACILITATOR SUPERFAMILY DOMAIN-CONTAINING PROTEIN"/>
    <property type="match status" value="1"/>
</dbReference>
<protein>
    <recommendedName>
        <fullName evidence="5">MFS transporter</fullName>
    </recommendedName>
</protein>
<feature type="transmembrane region" description="Helical" evidence="2">
    <location>
        <begin position="127"/>
        <end position="151"/>
    </location>
</feature>
<dbReference type="PANTHER" id="PTHR11328:SF24">
    <property type="entry name" value="MAJOR FACILITATOR SUPERFAMILY (MFS) PROFILE DOMAIN-CONTAINING PROTEIN"/>
    <property type="match status" value="1"/>
</dbReference>
<comment type="similarity">
    <text evidence="1">Belongs to the sodium:galactoside symporter (TC 2.A.2) family.</text>
</comment>
<feature type="transmembrane region" description="Helical" evidence="2">
    <location>
        <begin position="95"/>
        <end position="115"/>
    </location>
</feature>
<reference evidence="3 4" key="1">
    <citation type="submission" date="2020-02" db="EMBL/GenBank/DDBJ databases">
        <title>Albibacoteraceae fam. nov., the first described family within the subdivision 4 Verrucomicrobia.</title>
        <authorList>
            <person name="Xi F."/>
        </authorList>
    </citation>
    <scope>NUCLEOTIDE SEQUENCE [LARGE SCALE GENOMIC DNA]</scope>
    <source>
        <strain evidence="3 4">CK1056</strain>
    </source>
</reference>
<evidence type="ECO:0000256" key="2">
    <source>
        <dbReference type="SAM" id="Phobius"/>
    </source>
</evidence>
<evidence type="ECO:0008006" key="5">
    <source>
        <dbReference type="Google" id="ProtNLM"/>
    </source>
</evidence>
<proteinExistence type="inferred from homology"/>
<dbReference type="AlphaFoldDB" id="A0A6B2LZD2"/>
<accession>A0A6B2LZD2</accession>
<organism evidence="3 4">
    <name type="scientific">Oceanipulchritudo coccoides</name>
    <dbReference type="NCBI Taxonomy" id="2706888"/>
    <lineage>
        <taxon>Bacteria</taxon>
        <taxon>Pseudomonadati</taxon>
        <taxon>Verrucomicrobiota</taxon>
        <taxon>Opitutia</taxon>
        <taxon>Puniceicoccales</taxon>
        <taxon>Oceanipulchritudinaceae</taxon>
        <taxon>Oceanipulchritudo</taxon>
    </lineage>
</organism>
<dbReference type="SUPFAM" id="SSF103473">
    <property type="entry name" value="MFS general substrate transporter"/>
    <property type="match status" value="1"/>
</dbReference>
<dbReference type="GO" id="GO:0015293">
    <property type="term" value="F:symporter activity"/>
    <property type="evidence" value="ECO:0007669"/>
    <property type="project" value="InterPro"/>
</dbReference>
<keyword evidence="2" id="KW-1133">Transmembrane helix</keyword>
<dbReference type="Pfam" id="PF13347">
    <property type="entry name" value="MFS_2"/>
    <property type="match status" value="1"/>
</dbReference>
<gene>
    <name evidence="3" type="ORF">G0Q06_06105</name>
</gene>
<evidence type="ECO:0000313" key="4">
    <source>
        <dbReference type="Proteomes" id="UP000478417"/>
    </source>
</evidence>
<dbReference type="InterPro" id="IPR039672">
    <property type="entry name" value="MFS_2"/>
</dbReference>
<keyword evidence="2" id="KW-0472">Membrane</keyword>
<dbReference type="EMBL" id="JAAGNX010000002">
    <property type="protein sequence ID" value="NDV62018.1"/>
    <property type="molecule type" value="Genomic_DNA"/>
</dbReference>
<feature type="transmembrane region" description="Helical" evidence="2">
    <location>
        <begin position="43"/>
        <end position="63"/>
    </location>
</feature>
<keyword evidence="4" id="KW-1185">Reference proteome</keyword>
<sequence>MGQLTEPAVVIHPEHGNLLGNLKLLFAAILVWFYFIPVNNFPLMIVNQLMIAMVAAPMMPLFWSMIADTADYGAAKFGHRSTGIIFSAGTASQKIGWTVGPALAMVILGGVGYVANQEQSPQTQHALHLMMSIIPAGFAVLTALVTCFYPINHKVEQELEEAMKEMSRAEDAEADKE</sequence>
<dbReference type="InterPro" id="IPR036259">
    <property type="entry name" value="MFS_trans_sf"/>
</dbReference>
<dbReference type="Proteomes" id="UP000478417">
    <property type="component" value="Unassembled WGS sequence"/>
</dbReference>
<evidence type="ECO:0000313" key="3">
    <source>
        <dbReference type="EMBL" id="NDV62018.1"/>
    </source>
</evidence>
<comment type="caution">
    <text evidence="3">The sequence shown here is derived from an EMBL/GenBank/DDBJ whole genome shotgun (WGS) entry which is preliminary data.</text>
</comment>